<gene>
    <name evidence="1" type="ORF">CVE23_06405</name>
</gene>
<dbReference type="Proteomes" id="UP000231901">
    <property type="component" value="Chromosome"/>
</dbReference>
<protein>
    <submittedName>
        <fullName evidence="1">Uncharacterized protein</fullName>
    </submittedName>
</protein>
<keyword evidence="2" id="KW-1185">Reference proteome</keyword>
<dbReference type="EMBL" id="CP025003">
    <property type="protein sequence ID" value="ATZ93645.1"/>
    <property type="molecule type" value="Genomic_DNA"/>
</dbReference>
<organism evidence="1 2">
    <name type="scientific">Dickeya fangzhongdai</name>
    <dbReference type="NCBI Taxonomy" id="1778540"/>
    <lineage>
        <taxon>Bacteria</taxon>
        <taxon>Pseudomonadati</taxon>
        <taxon>Pseudomonadota</taxon>
        <taxon>Gammaproteobacteria</taxon>
        <taxon>Enterobacterales</taxon>
        <taxon>Pectobacteriaceae</taxon>
        <taxon>Dickeya</taxon>
    </lineage>
</organism>
<name>A0A2K8QKQ2_9GAMM</name>
<evidence type="ECO:0000313" key="1">
    <source>
        <dbReference type="EMBL" id="ATZ93645.1"/>
    </source>
</evidence>
<dbReference type="AlphaFoldDB" id="A0A2K8QKQ2"/>
<reference evidence="2" key="1">
    <citation type="journal article" date="2018" name="Genome Announc.">
        <title>Complete genome sequence of a Dickeya fangzhongdai type strain causing bleeding canker of pear tree trunks.</title>
        <authorList>
            <person name="Zhao Y."/>
            <person name="Tian Y."/>
            <person name="Li X."/>
            <person name="Hu B."/>
        </authorList>
    </citation>
    <scope>NUCLEOTIDE SEQUENCE [LARGE SCALE GENOMIC DNA]</scope>
    <source>
        <strain evidence="2">DSM 101947</strain>
    </source>
</reference>
<dbReference type="KEGG" id="dfn:CVE23_06405"/>
<proteinExistence type="predicted"/>
<evidence type="ECO:0000313" key="2">
    <source>
        <dbReference type="Proteomes" id="UP000231901"/>
    </source>
</evidence>
<sequence length="61" mass="6734">MSQVTVMKAVTYNSVTFVTKVIIREKRRRPGVATLAGEYHLEKRPGKAPGRVRKASAYSAA</sequence>
<accession>A0A2K8QKQ2</accession>